<reference evidence="3" key="1">
    <citation type="journal article" date="2019" name="Int. J. Syst. Evol. Microbiol.">
        <title>The Global Catalogue of Microorganisms (GCM) 10K type strain sequencing project: providing services to taxonomists for standard genome sequencing and annotation.</title>
        <authorList>
            <consortium name="The Broad Institute Genomics Platform"/>
            <consortium name="The Broad Institute Genome Sequencing Center for Infectious Disease"/>
            <person name="Wu L."/>
            <person name="Ma J."/>
        </authorList>
    </citation>
    <scope>NUCLEOTIDE SEQUENCE [LARGE SCALE GENOMIC DNA]</scope>
    <source>
        <strain evidence="3">KCTC 23984</strain>
    </source>
</reference>
<name>A0ABW6BV36_9BACT</name>
<evidence type="ECO:0008006" key="4">
    <source>
        <dbReference type="Google" id="ProtNLM"/>
    </source>
</evidence>
<gene>
    <name evidence="2" type="ORF">ACFS7Z_14780</name>
</gene>
<feature type="coiled-coil region" evidence="1">
    <location>
        <begin position="43"/>
        <end position="91"/>
    </location>
</feature>
<dbReference type="EMBL" id="JBHUOX010000010">
    <property type="protein sequence ID" value="MFD3001634.1"/>
    <property type="molecule type" value="Genomic_DNA"/>
</dbReference>
<protein>
    <recommendedName>
        <fullName evidence="4">PAC domain-containing protein</fullName>
    </recommendedName>
</protein>
<organism evidence="2 3">
    <name type="scientific">Pontibacter toksunensis</name>
    <dbReference type="NCBI Taxonomy" id="1332631"/>
    <lineage>
        <taxon>Bacteria</taxon>
        <taxon>Pseudomonadati</taxon>
        <taxon>Bacteroidota</taxon>
        <taxon>Cytophagia</taxon>
        <taxon>Cytophagales</taxon>
        <taxon>Hymenobacteraceae</taxon>
        <taxon>Pontibacter</taxon>
    </lineage>
</organism>
<evidence type="ECO:0000256" key="1">
    <source>
        <dbReference type="SAM" id="Coils"/>
    </source>
</evidence>
<evidence type="ECO:0000313" key="2">
    <source>
        <dbReference type="EMBL" id="MFD3001634.1"/>
    </source>
</evidence>
<dbReference type="Proteomes" id="UP001597641">
    <property type="component" value="Unassembled WGS sequence"/>
</dbReference>
<keyword evidence="1" id="KW-0175">Coiled coil</keyword>
<accession>A0ABW6BV36</accession>
<proteinExistence type="predicted"/>
<sequence length="133" mass="15107">MLVQLDHDNSGGRLGQNYYNFTYQATRNPAGEVDGILVFAYEVTAQVRARQQVEQLNEELEARVAEHTREVQSAQAEAERQRLRLQRLFMQAPAAICILDGLTWYTSWSTQATSNCFPAANCWAGPSRRPCRK</sequence>
<dbReference type="RefSeq" id="WP_377485922.1">
    <property type="nucleotide sequence ID" value="NZ_JBHUOX010000010.1"/>
</dbReference>
<keyword evidence="3" id="KW-1185">Reference proteome</keyword>
<comment type="caution">
    <text evidence="2">The sequence shown here is derived from an EMBL/GenBank/DDBJ whole genome shotgun (WGS) entry which is preliminary data.</text>
</comment>
<evidence type="ECO:0000313" key="3">
    <source>
        <dbReference type="Proteomes" id="UP001597641"/>
    </source>
</evidence>
<dbReference type="Gene3D" id="3.30.450.20">
    <property type="entry name" value="PAS domain"/>
    <property type="match status" value="1"/>
</dbReference>